<keyword evidence="3" id="KW-0175">Coiled coil</keyword>
<dbReference type="PaxDb" id="55529-EKX34391"/>
<dbReference type="RefSeq" id="XP_005821371.1">
    <property type="nucleotide sequence ID" value="XM_005821314.1"/>
</dbReference>
<keyword evidence="4" id="KW-0238">DNA-binding</keyword>
<name>L1IDQ5_GUITC</name>
<proteinExistence type="predicted"/>
<gene>
    <name evidence="9" type="ORF">GUITHDRAFT_155769</name>
</gene>
<keyword evidence="11" id="KW-1185">Reference proteome</keyword>
<evidence type="ECO:0000256" key="5">
    <source>
        <dbReference type="ARBA" id="ARBA00023163"/>
    </source>
</evidence>
<sequence length="311" mass="33783">MSQSNITLDQLSHYFHLPEKQVAQELGICLTSLKKICRARGVMRWPFRKLRRLQRTLKKVGNDTDSLSIMTSGRDLSPVPMAEAIDRSPSCQSGSPVPSVHGSTQASCEPAEAEQQVEGSLSDLWPTCTISGAHMHQLIVHNWSSLWTVHQMRRRLLTALGGKDLTISPDGIRAYLVYTSSLAAMQAKAVCEQACELLRERAGSAGEARGASLEEAAKAAEAASEPQQPMTLMSMVEPGAGLELEGFLAQTSSHACWWSVEDKEAEGKKEECQFLCTPPSSQPLSSCFLEEMHFLSGPASGGLCNSHLVSV</sequence>
<evidence type="ECO:0000313" key="11">
    <source>
        <dbReference type="Proteomes" id="UP000011087"/>
    </source>
</evidence>
<feature type="region of interest" description="Disordered" evidence="7">
    <location>
        <begin position="87"/>
        <end position="106"/>
    </location>
</feature>
<evidence type="ECO:0000313" key="9">
    <source>
        <dbReference type="EMBL" id="EKX34391.1"/>
    </source>
</evidence>
<dbReference type="PROSITE" id="PS51519">
    <property type="entry name" value="RWP_RK"/>
    <property type="match status" value="1"/>
</dbReference>
<evidence type="ECO:0000313" key="10">
    <source>
        <dbReference type="EnsemblProtists" id="EKX34391"/>
    </source>
</evidence>
<dbReference type="InterPro" id="IPR003035">
    <property type="entry name" value="RWP-RK_dom"/>
</dbReference>
<dbReference type="GO" id="GO:0003700">
    <property type="term" value="F:DNA-binding transcription factor activity"/>
    <property type="evidence" value="ECO:0007669"/>
    <property type="project" value="InterPro"/>
</dbReference>
<reference evidence="10" key="3">
    <citation type="submission" date="2016-03" db="UniProtKB">
        <authorList>
            <consortium name="EnsemblProtists"/>
        </authorList>
    </citation>
    <scope>IDENTIFICATION</scope>
</reference>
<dbReference type="EnsemblProtists" id="EKX34391">
    <property type="protein sequence ID" value="EKX34391"/>
    <property type="gene ID" value="GUITHDRAFT_155769"/>
</dbReference>
<reference evidence="9 11" key="1">
    <citation type="journal article" date="2012" name="Nature">
        <title>Algal genomes reveal evolutionary mosaicism and the fate of nucleomorphs.</title>
        <authorList>
            <consortium name="DOE Joint Genome Institute"/>
            <person name="Curtis B.A."/>
            <person name="Tanifuji G."/>
            <person name="Burki F."/>
            <person name="Gruber A."/>
            <person name="Irimia M."/>
            <person name="Maruyama S."/>
            <person name="Arias M.C."/>
            <person name="Ball S.G."/>
            <person name="Gile G.H."/>
            <person name="Hirakawa Y."/>
            <person name="Hopkins J.F."/>
            <person name="Kuo A."/>
            <person name="Rensing S.A."/>
            <person name="Schmutz J."/>
            <person name="Symeonidi A."/>
            <person name="Elias M."/>
            <person name="Eveleigh R.J."/>
            <person name="Herman E.K."/>
            <person name="Klute M.J."/>
            <person name="Nakayama T."/>
            <person name="Obornik M."/>
            <person name="Reyes-Prieto A."/>
            <person name="Armbrust E.V."/>
            <person name="Aves S.J."/>
            <person name="Beiko R.G."/>
            <person name="Coutinho P."/>
            <person name="Dacks J.B."/>
            <person name="Durnford D.G."/>
            <person name="Fast N.M."/>
            <person name="Green B.R."/>
            <person name="Grisdale C.J."/>
            <person name="Hempel F."/>
            <person name="Henrissat B."/>
            <person name="Hoppner M.P."/>
            <person name="Ishida K."/>
            <person name="Kim E."/>
            <person name="Koreny L."/>
            <person name="Kroth P.G."/>
            <person name="Liu Y."/>
            <person name="Malik S.B."/>
            <person name="Maier U.G."/>
            <person name="McRose D."/>
            <person name="Mock T."/>
            <person name="Neilson J.A."/>
            <person name="Onodera N.T."/>
            <person name="Poole A.M."/>
            <person name="Pritham E.J."/>
            <person name="Richards T.A."/>
            <person name="Rocap G."/>
            <person name="Roy S.W."/>
            <person name="Sarai C."/>
            <person name="Schaack S."/>
            <person name="Shirato S."/>
            <person name="Slamovits C.H."/>
            <person name="Spencer D.F."/>
            <person name="Suzuki S."/>
            <person name="Worden A.Z."/>
            <person name="Zauner S."/>
            <person name="Barry K."/>
            <person name="Bell C."/>
            <person name="Bharti A.K."/>
            <person name="Crow J.A."/>
            <person name="Grimwood J."/>
            <person name="Kramer R."/>
            <person name="Lindquist E."/>
            <person name="Lucas S."/>
            <person name="Salamov A."/>
            <person name="McFadden G.I."/>
            <person name="Lane C.E."/>
            <person name="Keeling P.J."/>
            <person name="Gray M.W."/>
            <person name="Grigoriev I.V."/>
            <person name="Archibald J.M."/>
        </authorList>
    </citation>
    <scope>NUCLEOTIDE SEQUENCE</scope>
    <source>
        <strain evidence="9 11">CCMP2712</strain>
    </source>
</reference>
<dbReference type="PANTHER" id="PTHR46373:SF2">
    <property type="entry name" value="RWP-RK DOMAIN-CONTAINING PROTEIN"/>
    <property type="match status" value="1"/>
</dbReference>
<evidence type="ECO:0000256" key="1">
    <source>
        <dbReference type="ARBA" id="ARBA00004049"/>
    </source>
</evidence>
<dbReference type="OrthoDB" id="6270329at2759"/>
<dbReference type="Pfam" id="PF02042">
    <property type="entry name" value="RWP-RK"/>
    <property type="match status" value="1"/>
</dbReference>
<evidence type="ECO:0000256" key="4">
    <source>
        <dbReference type="ARBA" id="ARBA00023125"/>
    </source>
</evidence>
<accession>L1IDQ5</accession>
<reference evidence="11" key="2">
    <citation type="submission" date="2012-11" db="EMBL/GenBank/DDBJ databases">
        <authorList>
            <person name="Kuo A."/>
            <person name="Curtis B.A."/>
            <person name="Tanifuji G."/>
            <person name="Burki F."/>
            <person name="Gruber A."/>
            <person name="Irimia M."/>
            <person name="Maruyama S."/>
            <person name="Arias M.C."/>
            <person name="Ball S.G."/>
            <person name="Gile G.H."/>
            <person name="Hirakawa Y."/>
            <person name="Hopkins J.F."/>
            <person name="Rensing S.A."/>
            <person name="Schmutz J."/>
            <person name="Symeonidi A."/>
            <person name="Elias M."/>
            <person name="Eveleigh R.J."/>
            <person name="Herman E.K."/>
            <person name="Klute M.J."/>
            <person name="Nakayama T."/>
            <person name="Obornik M."/>
            <person name="Reyes-Prieto A."/>
            <person name="Armbrust E.V."/>
            <person name="Aves S.J."/>
            <person name="Beiko R.G."/>
            <person name="Coutinho P."/>
            <person name="Dacks J.B."/>
            <person name="Durnford D.G."/>
            <person name="Fast N.M."/>
            <person name="Green B.R."/>
            <person name="Grisdale C."/>
            <person name="Hempe F."/>
            <person name="Henrissat B."/>
            <person name="Hoppner M.P."/>
            <person name="Ishida K.-I."/>
            <person name="Kim E."/>
            <person name="Koreny L."/>
            <person name="Kroth P.G."/>
            <person name="Liu Y."/>
            <person name="Malik S.-B."/>
            <person name="Maier U.G."/>
            <person name="McRose D."/>
            <person name="Mock T."/>
            <person name="Neilson J.A."/>
            <person name="Onodera N.T."/>
            <person name="Poole A.M."/>
            <person name="Pritham E.J."/>
            <person name="Richards T.A."/>
            <person name="Rocap G."/>
            <person name="Roy S.W."/>
            <person name="Sarai C."/>
            <person name="Schaack S."/>
            <person name="Shirato S."/>
            <person name="Slamovits C.H."/>
            <person name="Spencer D.F."/>
            <person name="Suzuki S."/>
            <person name="Worden A.Z."/>
            <person name="Zauner S."/>
            <person name="Barry K."/>
            <person name="Bell C."/>
            <person name="Bharti A.K."/>
            <person name="Crow J.A."/>
            <person name="Grimwood J."/>
            <person name="Kramer R."/>
            <person name="Lindquist E."/>
            <person name="Lucas S."/>
            <person name="Salamov A."/>
            <person name="McFadden G.I."/>
            <person name="Lane C.E."/>
            <person name="Keeling P.J."/>
            <person name="Gray M.W."/>
            <person name="Grigoriev I.V."/>
            <person name="Archibald J.M."/>
        </authorList>
    </citation>
    <scope>NUCLEOTIDE SEQUENCE</scope>
    <source>
        <strain evidence="11">CCMP2712</strain>
    </source>
</reference>
<evidence type="ECO:0000256" key="7">
    <source>
        <dbReference type="SAM" id="MobiDB-lite"/>
    </source>
</evidence>
<dbReference type="PANTHER" id="PTHR46373">
    <property type="entry name" value="PROTEIN RKD4"/>
    <property type="match status" value="1"/>
</dbReference>
<dbReference type="EMBL" id="JH993111">
    <property type="protein sequence ID" value="EKX34391.1"/>
    <property type="molecule type" value="Genomic_DNA"/>
</dbReference>
<keyword evidence="5" id="KW-0804">Transcription</keyword>
<protein>
    <recommendedName>
        <fullName evidence="8">RWP-RK domain-containing protein</fullName>
    </recommendedName>
</protein>
<dbReference type="KEGG" id="gtt:GUITHDRAFT_155769"/>
<feature type="domain" description="RWP-RK" evidence="8">
    <location>
        <begin position="1"/>
        <end position="73"/>
    </location>
</feature>
<evidence type="ECO:0000256" key="2">
    <source>
        <dbReference type="ARBA" id="ARBA00023015"/>
    </source>
</evidence>
<organism evidence="9">
    <name type="scientific">Guillardia theta (strain CCMP2712)</name>
    <name type="common">Cryptophyte</name>
    <dbReference type="NCBI Taxonomy" id="905079"/>
    <lineage>
        <taxon>Eukaryota</taxon>
        <taxon>Cryptophyceae</taxon>
        <taxon>Pyrenomonadales</taxon>
        <taxon>Geminigeraceae</taxon>
        <taxon>Guillardia</taxon>
    </lineage>
</organism>
<evidence type="ECO:0000259" key="8">
    <source>
        <dbReference type="PROSITE" id="PS51519"/>
    </source>
</evidence>
<comment type="function">
    <text evidence="1">Putative transcription factor.</text>
</comment>
<dbReference type="HOGENOM" id="CLU_895576_0_0_1"/>
<feature type="compositionally biased region" description="Polar residues" evidence="7">
    <location>
        <begin position="89"/>
        <end position="106"/>
    </location>
</feature>
<dbReference type="GeneID" id="17291120"/>
<keyword evidence="6" id="KW-0539">Nucleus</keyword>
<dbReference type="AlphaFoldDB" id="L1IDQ5"/>
<evidence type="ECO:0000256" key="3">
    <source>
        <dbReference type="ARBA" id="ARBA00023054"/>
    </source>
</evidence>
<dbReference type="STRING" id="905079.L1IDQ5"/>
<dbReference type="InterPro" id="IPR044607">
    <property type="entry name" value="RKD-like"/>
</dbReference>
<evidence type="ECO:0000256" key="6">
    <source>
        <dbReference type="ARBA" id="ARBA00023242"/>
    </source>
</evidence>
<dbReference type="GO" id="GO:0003677">
    <property type="term" value="F:DNA binding"/>
    <property type="evidence" value="ECO:0007669"/>
    <property type="project" value="UniProtKB-KW"/>
</dbReference>
<keyword evidence="2" id="KW-0805">Transcription regulation</keyword>
<dbReference type="Proteomes" id="UP000011087">
    <property type="component" value="Unassembled WGS sequence"/>
</dbReference>